<accession>A0A090N6J0</accession>
<evidence type="ECO:0000313" key="2">
    <source>
        <dbReference type="EMBL" id="CEG06938.1"/>
    </source>
</evidence>
<gene>
    <name evidence="2" type="ORF">BN961_00318</name>
</gene>
<evidence type="ECO:0000256" key="1">
    <source>
        <dbReference type="SAM" id="Phobius"/>
    </source>
</evidence>
<dbReference type="GO" id="GO:0005886">
    <property type="term" value="C:plasma membrane"/>
    <property type="evidence" value="ECO:0007669"/>
    <property type="project" value="TreeGrafter"/>
</dbReference>
<sequence>MSESRIVPDRHGRPLLAIKRDSWGISMGILEFLTLAAFAIVAGASIVFQAAVNADLRAALNSASWAAFISYVGGAIAMAVYVFISGSSWLTGADIAKTSWLSWFGGLFGAVYVVAAILLLPRLGAATLLALFVTGQMLMSVALDHYGILGVPQHSIDLPRLAGCALLVLGVVLIRA</sequence>
<dbReference type="STRING" id="1035.BN961_00318"/>
<dbReference type="AlphaFoldDB" id="A0A090N6J0"/>
<feature type="transmembrane region" description="Helical" evidence="1">
    <location>
        <begin position="100"/>
        <end position="120"/>
    </location>
</feature>
<dbReference type="EMBL" id="CCAZ020000001">
    <property type="protein sequence ID" value="CEG06938.1"/>
    <property type="molecule type" value="Genomic_DNA"/>
</dbReference>
<feature type="transmembrane region" description="Helical" evidence="1">
    <location>
        <begin position="127"/>
        <end position="146"/>
    </location>
</feature>
<dbReference type="PANTHER" id="PTHR34821:SF2">
    <property type="entry name" value="INNER MEMBRANE PROTEIN YDCZ"/>
    <property type="match status" value="1"/>
</dbReference>
<reference evidence="2 3" key="1">
    <citation type="journal article" date="2014" name="Genome Announc.">
        <title>Genome Sequence of Afipia felis Strain 76713, Isolated in Hospital Water Using an Amoeba Co-Culture Procedure.</title>
        <authorList>
            <person name="Benamar S."/>
            <person name="La Scola B."/>
            <person name="Croce O."/>
        </authorList>
    </citation>
    <scope>NUCLEOTIDE SEQUENCE [LARGE SCALE GENOMIC DNA]</scope>
    <source>
        <strain evidence="2 3">76713</strain>
    </source>
</reference>
<dbReference type="Pfam" id="PF04657">
    <property type="entry name" value="DMT_YdcZ"/>
    <property type="match status" value="1"/>
</dbReference>
<evidence type="ECO:0000313" key="3">
    <source>
        <dbReference type="Proteomes" id="UP000035762"/>
    </source>
</evidence>
<feature type="transmembrane region" description="Helical" evidence="1">
    <location>
        <begin position="32"/>
        <end position="52"/>
    </location>
</feature>
<protein>
    <recommendedName>
        <fullName evidence="4">DMT family transporter</fullName>
    </recommendedName>
</protein>
<keyword evidence="1" id="KW-1133">Transmembrane helix</keyword>
<evidence type="ECO:0008006" key="4">
    <source>
        <dbReference type="Google" id="ProtNLM"/>
    </source>
</evidence>
<keyword evidence="3" id="KW-1185">Reference proteome</keyword>
<dbReference type="InterPro" id="IPR006750">
    <property type="entry name" value="YdcZ"/>
</dbReference>
<name>A0A090N6J0_AFIFE</name>
<proteinExistence type="predicted"/>
<dbReference type="Proteomes" id="UP000035762">
    <property type="component" value="Unassembled WGS sequence"/>
</dbReference>
<dbReference type="PANTHER" id="PTHR34821">
    <property type="entry name" value="INNER MEMBRANE PROTEIN YDCZ"/>
    <property type="match status" value="1"/>
</dbReference>
<comment type="caution">
    <text evidence="2">The sequence shown here is derived from an EMBL/GenBank/DDBJ whole genome shotgun (WGS) entry which is preliminary data.</text>
</comment>
<organism evidence="2 3">
    <name type="scientific">Afipia felis</name>
    <name type="common">Cat scratch disease bacillus</name>
    <dbReference type="NCBI Taxonomy" id="1035"/>
    <lineage>
        <taxon>Bacteria</taxon>
        <taxon>Pseudomonadati</taxon>
        <taxon>Pseudomonadota</taxon>
        <taxon>Alphaproteobacteria</taxon>
        <taxon>Hyphomicrobiales</taxon>
        <taxon>Nitrobacteraceae</taxon>
        <taxon>Afipia</taxon>
    </lineage>
</organism>
<feature type="transmembrane region" description="Helical" evidence="1">
    <location>
        <begin position="64"/>
        <end position="84"/>
    </location>
</feature>
<feature type="transmembrane region" description="Helical" evidence="1">
    <location>
        <begin position="158"/>
        <end position="174"/>
    </location>
</feature>
<keyword evidence="1" id="KW-0472">Membrane</keyword>
<keyword evidence="1" id="KW-0812">Transmembrane</keyword>